<dbReference type="PRINTS" id="PR00344">
    <property type="entry name" value="BCTRLSENSOR"/>
</dbReference>
<keyword evidence="7" id="KW-0547">Nucleotide-binding</keyword>
<dbReference type="SMART" id="SM00388">
    <property type="entry name" value="HisKA"/>
    <property type="match status" value="1"/>
</dbReference>
<dbReference type="SMART" id="SM00387">
    <property type="entry name" value="HATPase_c"/>
    <property type="match status" value="1"/>
</dbReference>
<dbReference type="PROSITE" id="PS50109">
    <property type="entry name" value="HIS_KIN"/>
    <property type="match status" value="1"/>
</dbReference>
<dbReference type="Gene3D" id="1.10.287.130">
    <property type="match status" value="1"/>
</dbReference>
<dbReference type="CDD" id="cd00082">
    <property type="entry name" value="HisKA"/>
    <property type="match status" value="1"/>
</dbReference>
<dbReference type="InterPro" id="IPR003661">
    <property type="entry name" value="HisK_dim/P_dom"/>
</dbReference>
<dbReference type="GO" id="GO:0000155">
    <property type="term" value="F:phosphorelay sensor kinase activity"/>
    <property type="evidence" value="ECO:0007669"/>
    <property type="project" value="InterPro"/>
</dbReference>
<dbReference type="InterPro" id="IPR036097">
    <property type="entry name" value="HisK_dim/P_sf"/>
</dbReference>
<evidence type="ECO:0000256" key="6">
    <source>
        <dbReference type="ARBA" id="ARBA00022692"/>
    </source>
</evidence>
<evidence type="ECO:0000256" key="7">
    <source>
        <dbReference type="ARBA" id="ARBA00022741"/>
    </source>
</evidence>
<evidence type="ECO:0000256" key="5">
    <source>
        <dbReference type="ARBA" id="ARBA00022679"/>
    </source>
</evidence>
<dbReference type="InterPro" id="IPR036890">
    <property type="entry name" value="HATPase_C_sf"/>
</dbReference>
<reference evidence="14 15" key="1">
    <citation type="submission" date="2018-09" db="EMBL/GenBank/DDBJ databases">
        <title>Identification of marine bacteria producing industrial enzymes.</title>
        <authorList>
            <person name="Cheng T.H."/>
            <person name="Saidin J."/>
            <person name="Muhd D.D."/>
            <person name="Isa M.N.M."/>
            <person name="Bakar M.F.A."/>
            <person name="Ismail N."/>
        </authorList>
    </citation>
    <scope>NUCLEOTIDE SEQUENCE [LARGE SCALE GENOMIC DNA]</scope>
    <source>
        <strain evidence="14 15">MNAD 1.6</strain>
    </source>
</reference>
<dbReference type="Pfam" id="PF00512">
    <property type="entry name" value="HisKA"/>
    <property type="match status" value="1"/>
</dbReference>
<evidence type="ECO:0000259" key="13">
    <source>
        <dbReference type="PROSITE" id="PS50109"/>
    </source>
</evidence>
<name>A0A3A3F2U9_9GAMM</name>
<sequence>MSIRKRLTLLILSMVILTCFLAFTKGYRESMNQAEALLDNELITLAHVLIEQPLSKEAPAYTSDLPQLLFQVWVDDSLASSSKSLQHNFSNQSQWQSGFSVENLAGQRVKVYRLSEGNKRVLIAEPLSKRVALTETVILSAMTPLLWSVPILALLISVFVKQGLAPLTRLSNQLKHRQANDFTAIPWQTPEQEIKPVISRLNDLFKRVESAYLRERFFASDAAHELRTPLSSLKINVHNLVAQGVESVELNAMEKGVDKLSNIVEQMLILGRTYPEQWQAQFSPVSVLEISQQVVAQLYDRIDEKDHTISIDGDDFIIAGDEFTLVTLFGNLLSNAIKYTPAVGEICITLKTENNRFIWQIDDSGPGIDEAQKQRIFNRFYRVGGDKHPSGEQGAGLGMAIVEHIVSIYNADIALADSHLGGLRVSVSFMQGDVSE</sequence>
<dbReference type="Gene3D" id="3.30.565.10">
    <property type="entry name" value="Histidine kinase-like ATPase, C-terminal domain"/>
    <property type="match status" value="1"/>
</dbReference>
<dbReference type="PANTHER" id="PTHR45436">
    <property type="entry name" value="SENSOR HISTIDINE KINASE YKOH"/>
    <property type="match status" value="1"/>
</dbReference>
<keyword evidence="8" id="KW-0418">Kinase</keyword>
<evidence type="ECO:0000256" key="3">
    <source>
        <dbReference type="ARBA" id="ARBA00012438"/>
    </source>
</evidence>
<dbReference type="EMBL" id="QYSE01000002">
    <property type="protein sequence ID" value="RJF35154.1"/>
    <property type="molecule type" value="Genomic_DNA"/>
</dbReference>
<keyword evidence="12" id="KW-0472">Membrane</keyword>
<dbReference type="AlphaFoldDB" id="A0A3A3F2U9"/>
<comment type="subcellular location">
    <subcellularLocation>
        <location evidence="2">Membrane</location>
        <topology evidence="2">Multi-pass membrane protein</topology>
    </subcellularLocation>
</comment>
<dbReference type="InterPro" id="IPR003594">
    <property type="entry name" value="HATPase_dom"/>
</dbReference>
<dbReference type="InterPro" id="IPR004358">
    <property type="entry name" value="Sig_transdc_His_kin-like_C"/>
</dbReference>
<evidence type="ECO:0000256" key="11">
    <source>
        <dbReference type="ARBA" id="ARBA00023012"/>
    </source>
</evidence>
<comment type="caution">
    <text evidence="14">The sequence shown here is derived from an EMBL/GenBank/DDBJ whole genome shotgun (WGS) entry which is preliminary data.</text>
</comment>
<evidence type="ECO:0000256" key="4">
    <source>
        <dbReference type="ARBA" id="ARBA00022553"/>
    </source>
</evidence>
<dbReference type="InterPro" id="IPR005467">
    <property type="entry name" value="His_kinase_dom"/>
</dbReference>
<accession>A0A3A3F2U9</accession>
<dbReference type="PANTHER" id="PTHR45436:SF14">
    <property type="entry name" value="SENSOR PROTEIN QSEC"/>
    <property type="match status" value="1"/>
</dbReference>
<organism evidence="14 15">
    <name type="scientific">Pseudoalteromonas gelatinilytica</name>
    <dbReference type="NCBI Taxonomy" id="1703256"/>
    <lineage>
        <taxon>Bacteria</taxon>
        <taxon>Pseudomonadati</taxon>
        <taxon>Pseudomonadota</taxon>
        <taxon>Gammaproteobacteria</taxon>
        <taxon>Alteromonadales</taxon>
        <taxon>Pseudoalteromonadaceae</taxon>
        <taxon>Pseudoalteromonas</taxon>
    </lineage>
</organism>
<protein>
    <recommendedName>
        <fullName evidence="3">histidine kinase</fullName>
        <ecNumber evidence="3">2.7.13.3</ecNumber>
    </recommendedName>
</protein>
<dbReference type="SUPFAM" id="SSF47384">
    <property type="entry name" value="Homodimeric domain of signal transducing histidine kinase"/>
    <property type="match status" value="1"/>
</dbReference>
<dbReference type="EC" id="2.7.13.3" evidence="3"/>
<evidence type="ECO:0000313" key="15">
    <source>
        <dbReference type="Proteomes" id="UP000265938"/>
    </source>
</evidence>
<dbReference type="InterPro" id="IPR050428">
    <property type="entry name" value="TCS_sensor_his_kinase"/>
</dbReference>
<keyword evidence="10" id="KW-1133">Transmembrane helix</keyword>
<dbReference type="Pfam" id="PF02518">
    <property type="entry name" value="HATPase_c"/>
    <property type="match status" value="1"/>
</dbReference>
<dbReference type="CDD" id="cd00075">
    <property type="entry name" value="HATPase"/>
    <property type="match status" value="1"/>
</dbReference>
<evidence type="ECO:0000256" key="1">
    <source>
        <dbReference type="ARBA" id="ARBA00000085"/>
    </source>
</evidence>
<gene>
    <name evidence="14" type="ORF">D4741_09200</name>
</gene>
<evidence type="ECO:0000256" key="10">
    <source>
        <dbReference type="ARBA" id="ARBA00022989"/>
    </source>
</evidence>
<keyword evidence="5" id="KW-0808">Transferase</keyword>
<dbReference type="Proteomes" id="UP000265938">
    <property type="component" value="Unassembled WGS sequence"/>
</dbReference>
<dbReference type="GO" id="GO:0005886">
    <property type="term" value="C:plasma membrane"/>
    <property type="evidence" value="ECO:0007669"/>
    <property type="project" value="TreeGrafter"/>
</dbReference>
<evidence type="ECO:0000256" key="8">
    <source>
        <dbReference type="ARBA" id="ARBA00022777"/>
    </source>
</evidence>
<proteinExistence type="predicted"/>
<dbReference type="GO" id="GO:0005524">
    <property type="term" value="F:ATP binding"/>
    <property type="evidence" value="ECO:0007669"/>
    <property type="project" value="UniProtKB-KW"/>
</dbReference>
<dbReference type="SUPFAM" id="SSF55874">
    <property type="entry name" value="ATPase domain of HSP90 chaperone/DNA topoisomerase II/histidine kinase"/>
    <property type="match status" value="1"/>
</dbReference>
<keyword evidence="6" id="KW-0812">Transmembrane</keyword>
<keyword evidence="4" id="KW-0597">Phosphoprotein</keyword>
<comment type="catalytic activity">
    <reaction evidence="1">
        <text>ATP + protein L-histidine = ADP + protein N-phospho-L-histidine.</text>
        <dbReference type="EC" id="2.7.13.3"/>
    </reaction>
</comment>
<dbReference type="RefSeq" id="WP_119852745.1">
    <property type="nucleotide sequence ID" value="NZ_QYSE01000002.1"/>
</dbReference>
<keyword evidence="11" id="KW-0902">Two-component regulatory system</keyword>
<evidence type="ECO:0000256" key="12">
    <source>
        <dbReference type="ARBA" id="ARBA00023136"/>
    </source>
</evidence>
<evidence type="ECO:0000256" key="2">
    <source>
        <dbReference type="ARBA" id="ARBA00004141"/>
    </source>
</evidence>
<evidence type="ECO:0000256" key="9">
    <source>
        <dbReference type="ARBA" id="ARBA00022840"/>
    </source>
</evidence>
<feature type="domain" description="Histidine kinase" evidence="13">
    <location>
        <begin position="221"/>
        <end position="433"/>
    </location>
</feature>
<keyword evidence="9" id="KW-0067">ATP-binding</keyword>
<evidence type="ECO:0000313" key="14">
    <source>
        <dbReference type="EMBL" id="RJF35154.1"/>
    </source>
</evidence>